<dbReference type="AlphaFoldDB" id="A0A6A5CB83"/>
<keyword evidence="3" id="KW-0812">Transmembrane</keyword>
<dbReference type="Gene3D" id="1.10.287.1490">
    <property type="match status" value="1"/>
</dbReference>
<keyword evidence="3" id="KW-0472">Membrane</keyword>
<dbReference type="GeneID" id="68114957"/>
<keyword evidence="3" id="KW-1133">Transmembrane helix</keyword>
<feature type="coiled-coil region" evidence="1">
    <location>
        <begin position="210"/>
        <end position="251"/>
    </location>
</feature>
<accession>A0A6A5CB83</accession>
<dbReference type="VEuPathDB" id="AmoebaDB:NF0017040"/>
<sequence length="326" mass="38022">MRKNCARLVLLSPLGSGSPMLLLRGRAHRHHYINNNNNLISSVFSAHAIRTTTKNHHQSVFNKNSECIQILSLMKRQAQLKNFHTSLSHRESGVPNMEANNVNRLHFSKTYWIYEQYRKDLEERLASLKSYYAYDTQQANIKRQIDRIQAELDHFDICERQFNQKVNRLQYQIDALEMKKETNESDILHCEMMISHIKNEFKYAKSDDVIHSLTSRLQQQEFHLENLRETHDSLLSEIANLQAQIDSYTMDFIDDLELALDGKITFWKYHYPTVLRVALIAALVSFIASYLYHAVGVSIELRIGGDDDEEDENEDGQEDDKEKASD</sequence>
<keyword evidence="5" id="KW-1185">Reference proteome</keyword>
<dbReference type="Proteomes" id="UP000444721">
    <property type="component" value="Unassembled WGS sequence"/>
</dbReference>
<dbReference type="RefSeq" id="XP_044568537.1">
    <property type="nucleotide sequence ID" value="XM_044711516.1"/>
</dbReference>
<comment type="caution">
    <text evidence="4">The sequence shown here is derived from an EMBL/GenBank/DDBJ whole genome shotgun (WGS) entry which is preliminary data.</text>
</comment>
<feature type="compositionally biased region" description="Acidic residues" evidence="2">
    <location>
        <begin position="306"/>
        <end position="319"/>
    </location>
</feature>
<name>A0A6A5CB83_NAEFO</name>
<feature type="coiled-coil region" evidence="1">
    <location>
        <begin position="159"/>
        <end position="186"/>
    </location>
</feature>
<feature type="region of interest" description="Disordered" evidence="2">
    <location>
        <begin position="305"/>
        <end position="326"/>
    </location>
</feature>
<evidence type="ECO:0000313" key="4">
    <source>
        <dbReference type="EMBL" id="KAF0983824.1"/>
    </source>
</evidence>
<dbReference type="EMBL" id="VFQX01000004">
    <property type="protein sequence ID" value="KAF0983824.1"/>
    <property type="molecule type" value="Genomic_DNA"/>
</dbReference>
<organism evidence="4 5">
    <name type="scientific">Naegleria fowleri</name>
    <name type="common">Brain eating amoeba</name>
    <dbReference type="NCBI Taxonomy" id="5763"/>
    <lineage>
        <taxon>Eukaryota</taxon>
        <taxon>Discoba</taxon>
        <taxon>Heterolobosea</taxon>
        <taxon>Tetramitia</taxon>
        <taxon>Eutetramitia</taxon>
        <taxon>Vahlkampfiidae</taxon>
        <taxon>Naegleria</taxon>
    </lineage>
</organism>
<proteinExistence type="predicted"/>
<evidence type="ECO:0000313" key="5">
    <source>
        <dbReference type="Proteomes" id="UP000444721"/>
    </source>
</evidence>
<keyword evidence="1" id="KW-0175">Coiled coil</keyword>
<evidence type="ECO:0000256" key="3">
    <source>
        <dbReference type="SAM" id="Phobius"/>
    </source>
</evidence>
<evidence type="ECO:0000256" key="1">
    <source>
        <dbReference type="SAM" id="Coils"/>
    </source>
</evidence>
<dbReference type="VEuPathDB" id="AmoebaDB:FDP41_007739"/>
<feature type="transmembrane region" description="Helical" evidence="3">
    <location>
        <begin position="273"/>
        <end position="292"/>
    </location>
</feature>
<gene>
    <name evidence="4" type="ORF">FDP41_007739</name>
</gene>
<dbReference type="VEuPathDB" id="AmoebaDB:NfTy_006190"/>
<reference evidence="4 5" key="1">
    <citation type="journal article" date="2019" name="Sci. Rep.">
        <title>Nanopore sequencing improves the draft genome of the human pathogenic amoeba Naegleria fowleri.</title>
        <authorList>
            <person name="Liechti N."/>
            <person name="Schurch N."/>
            <person name="Bruggmann R."/>
            <person name="Wittwer M."/>
        </authorList>
    </citation>
    <scope>NUCLEOTIDE SEQUENCE [LARGE SCALE GENOMIC DNA]</scope>
    <source>
        <strain evidence="4 5">ATCC 30894</strain>
    </source>
</reference>
<protein>
    <submittedName>
        <fullName evidence="4">Uncharacterized protein</fullName>
    </submittedName>
</protein>
<evidence type="ECO:0000256" key="2">
    <source>
        <dbReference type="SAM" id="MobiDB-lite"/>
    </source>
</evidence>
<dbReference type="OrthoDB" id="10349032at2759"/>